<evidence type="ECO:0000256" key="2">
    <source>
        <dbReference type="ARBA" id="ARBA00022448"/>
    </source>
</evidence>
<evidence type="ECO:0000313" key="11">
    <source>
        <dbReference type="Proteomes" id="UP000027647"/>
    </source>
</evidence>
<feature type="transmembrane region" description="Helical" evidence="7">
    <location>
        <begin position="343"/>
        <end position="365"/>
    </location>
</feature>
<evidence type="ECO:0000256" key="7">
    <source>
        <dbReference type="SAM" id="Phobius"/>
    </source>
</evidence>
<keyword evidence="11" id="KW-1185">Reference proteome</keyword>
<evidence type="ECO:0000256" key="6">
    <source>
        <dbReference type="ARBA" id="ARBA00023136"/>
    </source>
</evidence>
<evidence type="ECO:0000256" key="1">
    <source>
        <dbReference type="ARBA" id="ARBA00004651"/>
    </source>
</evidence>
<comment type="caution">
    <text evidence="10">The sequence shown here is derived from an EMBL/GenBank/DDBJ whole genome shotgun (WGS) entry which is preliminary data.</text>
</comment>
<keyword evidence="4 7" id="KW-0812">Transmembrane</keyword>
<keyword evidence="3" id="KW-1003">Cell membrane</keyword>
<keyword evidence="2" id="KW-0813">Transport</keyword>
<dbReference type="GO" id="GO:0005886">
    <property type="term" value="C:plasma membrane"/>
    <property type="evidence" value="ECO:0007669"/>
    <property type="project" value="UniProtKB-SubCell"/>
</dbReference>
<dbReference type="eggNOG" id="COG0577">
    <property type="taxonomic scope" value="Bacteria"/>
</dbReference>
<organism evidence="10 11">
    <name type="scientific">Erythrobacter longus</name>
    <dbReference type="NCBI Taxonomy" id="1044"/>
    <lineage>
        <taxon>Bacteria</taxon>
        <taxon>Pseudomonadati</taxon>
        <taxon>Pseudomonadota</taxon>
        <taxon>Alphaproteobacteria</taxon>
        <taxon>Sphingomonadales</taxon>
        <taxon>Erythrobacteraceae</taxon>
        <taxon>Erythrobacter/Porphyrobacter group</taxon>
        <taxon>Erythrobacter</taxon>
    </lineage>
</organism>
<sequence length="378" mass="40761">MLWIAIRMLTGDSQKFYGLLFGIAFSTLLNTQQLTIFVNLIERGASGVYNAPEAEIWVMDPVSRTTEVNYAMPSTALDEVRSVEGVEWAVPHLRAPASVRSSTGDLEGVQIVGVDDATLIGLPERLLATNKSILSQPDTVLIDDVGIINLFESGEDPIGQRLELNDQRAIIRGVADAIPSFTSQVTLYTKYSQALNYVPGTRNRLTFVLAGVADGETAEAVAQRIEEQTGLKAETREEFAQAGVDFIIQNTGIPTNFGITVVLGFVVGVAIVGLTFSLFIRDNIKQFGALKAIGVTNLKIMRMVAAQAGLVGAIGYAFGIVGTVAFLWGFSGNPFFKGFYIPWQIPLISLGAVIIILAITGWLALRSVLSTEPAAVFR</sequence>
<dbReference type="PANTHER" id="PTHR43738:SF1">
    <property type="entry name" value="HEMIN TRANSPORT SYSTEM PERMEASE PROTEIN HRTB-RELATED"/>
    <property type="match status" value="1"/>
</dbReference>
<dbReference type="RefSeq" id="WP_034962161.1">
    <property type="nucleotide sequence ID" value="NZ_JMIW01000009.1"/>
</dbReference>
<dbReference type="InterPro" id="IPR025857">
    <property type="entry name" value="MacB_PCD"/>
</dbReference>
<dbReference type="Pfam" id="PF12704">
    <property type="entry name" value="MacB_PCD"/>
    <property type="match status" value="1"/>
</dbReference>
<evidence type="ECO:0000313" key="10">
    <source>
        <dbReference type="EMBL" id="KEO88608.1"/>
    </source>
</evidence>
<accession>A0A074M9Y1</accession>
<dbReference type="OrthoDB" id="9768465at2"/>
<evidence type="ECO:0000256" key="4">
    <source>
        <dbReference type="ARBA" id="ARBA00022692"/>
    </source>
</evidence>
<feature type="transmembrane region" description="Helical" evidence="7">
    <location>
        <begin position="257"/>
        <end position="280"/>
    </location>
</feature>
<name>A0A074M9Y1_ERYLO</name>
<evidence type="ECO:0000256" key="5">
    <source>
        <dbReference type="ARBA" id="ARBA00022989"/>
    </source>
</evidence>
<dbReference type="PANTHER" id="PTHR43738">
    <property type="entry name" value="ABC TRANSPORTER, MEMBRANE PROTEIN"/>
    <property type="match status" value="1"/>
</dbReference>
<dbReference type="InterPro" id="IPR051125">
    <property type="entry name" value="ABC-4/HrtB_transporter"/>
</dbReference>
<dbReference type="Pfam" id="PF02687">
    <property type="entry name" value="FtsX"/>
    <property type="match status" value="1"/>
</dbReference>
<reference evidence="10 11" key="1">
    <citation type="submission" date="2014-04" db="EMBL/GenBank/DDBJ databases">
        <title>A comprehensive comparison of genomes of Erythrobacter spp. strains.</title>
        <authorList>
            <person name="Zheng Q."/>
        </authorList>
    </citation>
    <scope>NUCLEOTIDE SEQUENCE [LARGE SCALE GENOMIC DNA]</scope>
    <source>
        <strain evidence="10 11">DSM 6997</strain>
    </source>
</reference>
<dbReference type="EMBL" id="JMIW01000009">
    <property type="protein sequence ID" value="KEO88608.1"/>
    <property type="molecule type" value="Genomic_DNA"/>
</dbReference>
<protein>
    <submittedName>
        <fullName evidence="10">ABC transporter permease</fullName>
    </submittedName>
</protein>
<dbReference type="STRING" id="1044.EH31_16770"/>
<feature type="domain" description="MacB-like periplasmic core" evidence="9">
    <location>
        <begin position="71"/>
        <end position="227"/>
    </location>
</feature>
<evidence type="ECO:0000259" key="9">
    <source>
        <dbReference type="Pfam" id="PF12704"/>
    </source>
</evidence>
<comment type="subcellular location">
    <subcellularLocation>
        <location evidence="1">Cell membrane</location>
        <topology evidence="1">Multi-pass membrane protein</topology>
    </subcellularLocation>
</comment>
<gene>
    <name evidence="10" type="ORF">EH31_16770</name>
</gene>
<evidence type="ECO:0000256" key="3">
    <source>
        <dbReference type="ARBA" id="ARBA00022475"/>
    </source>
</evidence>
<feature type="transmembrane region" description="Helical" evidence="7">
    <location>
        <begin position="308"/>
        <end position="331"/>
    </location>
</feature>
<dbReference type="InterPro" id="IPR003838">
    <property type="entry name" value="ABC3_permease_C"/>
</dbReference>
<keyword evidence="6 7" id="KW-0472">Membrane</keyword>
<dbReference type="Proteomes" id="UP000027647">
    <property type="component" value="Unassembled WGS sequence"/>
</dbReference>
<feature type="domain" description="ABC3 transporter permease C-terminal" evidence="8">
    <location>
        <begin position="260"/>
        <end position="373"/>
    </location>
</feature>
<dbReference type="AlphaFoldDB" id="A0A074M9Y1"/>
<keyword evidence="5 7" id="KW-1133">Transmembrane helix</keyword>
<proteinExistence type="predicted"/>
<evidence type="ECO:0000259" key="8">
    <source>
        <dbReference type="Pfam" id="PF02687"/>
    </source>
</evidence>